<sequence length="285" mass="31241">MPAISELTIYPIKSCAGISLSEAVMTASGLRHAGVSDREWMLVDTDGLFLTQRQYPRMASLRVTVVEDVLCVDTVQMATLRIPLQAATDVKMIAVRVWDFEMQAEDAGDSAAAWFSTALETTCRLVRFPAQGKRFANTKWTGDTLAPTRFADGYPMLLISEASLEDLNHRAIAQGRTAVPMNRFRPNIVISGIEAFEEDYAASYLLDNGIQLRPVKPCPRCPIPAVDQSDGTVGDNPVDILQSYRANPIVDGEITFGMNVILEQGEGKILRVGDVLDMPLAFDAL</sequence>
<evidence type="ECO:0000259" key="1">
    <source>
        <dbReference type="PROSITE" id="PS51340"/>
    </source>
</evidence>
<accession>A0A850QG36</accession>
<protein>
    <submittedName>
        <fullName evidence="2">MOSC N-terminal beta barrel domain-containing protein</fullName>
    </submittedName>
</protein>
<feature type="domain" description="MOSC" evidence="1">
    <location>
        <begin position="123"/>
        <end position="279"/>
    </location>
</feature>
<evidence type="ECO:0000313" key="3">
    <source>
        <dbReference type="Proteomes" id="UP000588051"/>
    </source>
</evidence>
<dbReference type="PANTHER" id="PTHR14237:SF19">
    <property type="entry name" value="MITOCHONDRIAL AMIDOXIME REDUCING COMPONENT 1"/>
    <property type="match status" value="1"/>
</dbReference>
<dbReference type="Pfam" id="PF03473">
    <property type="entry name" value="MOSC"/>
    <property type="match status" value="1"/>
</dbReference>
<dbReference type="EMBL" id="JABXYJ010000001">
    <property type="protein sequence ID" value="NVO76323.1"/>
    <property type="molecule type" value="Genomic_DNA"/>
</dbReference>
<gene>
    <name evidence="2" type="ORF">HV832_00575</name>
</gene>
<dbReference type="InterPro" id="IPR005303">
    <property type="entry name" value="MOCOS_middle"/>
</dbReference>
<organism evidence="2 3">
    <name type="scientific">Undibacterium oligocarboniphilum</name>
    <dbReference type="NCBI Taxonomy" id="666702"/>
    <lineage>
        <taxon>Bacteria</taxon>
        <taxon>Pseudomonadati</taxon>
        <taxon>Pseudomonadota</taxon>
        <taxon>Betaproteobacteria</taxon>
        <taxon>Burkholderiales</taxon>
        <taxon>Oxalobacteraceae</taxon>
        <taxon>Undibacterium</taxon>
    </lineage>
</organism>
<dbReference type="GO" id="GO:0030170">
    <property type="term" value="F:pyridoxal phosphate binding"/>
    <property type="evidence" value="ECO:0007669"/>
    <property type="project" value="InterPro"/>
</dbReference>
<dbReference type="RefSeq" id="WP_176801609.1">
    <property type="nucleotide sequence ID" value="NZ_JABXYJ010000001.1"/>
</dbReference>
<dbReference type="GO" id="GO:0030151">
    <property type="term" value="F:molybdenum ion binding"/>
    <property type="evidence" value="ECO:0007669"/>
    <property type="project" value="InterPro"/>
</dbReference>
<dbReference type="GO" id="GO:0003824">
    <property type="term" value="F:catalytic activity"/>
    <property type="evidence" value="ECO:0007669"/>
    <property type="project" value="InterPro"/>
</dbReference>
<proteinExistence type="predicted"/>
<dbReference type="Pfam" id="PF03476">
    <property type="entry name" value="MOSC_N"/>
    <property type="match status" value="1"/>
</dbReference>
<comment type="caution">
    <text evidence="2">The sequence shown here is derived from an EMBL/GenBank/DDBJ whole genome shotgun (WGS) entry which is preliminary data.</text>
</comment>
<dbReference type="Proteomes" id="UP000588051">
    <property type="component" value="Unassembled WGS sequence"/>
</dbReference>
<dbReference type="SUPFAM" id="SSF141673">
    <property type="entry name" value="MOSC N-terminal domain-like"/>
    <property type="match status" value="1"/>
</dbReference>
<evidence type="ECO:0000313" key="2">
    <source>
        <dbReference type="EMBL" id="NVO76323.1"/>
    </source>
</evidence>
<dbReference type="PANTHER" id="PTHR14237">
    <property type="entry name" value="MOLYBDOPTERIN COFACTOR SULFURASE MOSC"/>
    <property type="match status" value="1"/>
</dbReference>
<dbReference type="AlphaFoldDB" id="A0A850QG36"/>
<dbReference type="SUPFAM" id="SSF50800">
    <property type="entry name" value="PK beta-barrel domain-like"/>
    <property type="match status" value="1"/>
</dbReference>
<dbReference type="PROSITE" id="PS51340">
    <property type="entry name" value="MOSC"/>
    <property type="match status" value="1"/>
</dbReference>
<dbReference type="InterPro" id="IPR011037">
    <property type="entry name" value="Pyrv_Knase-like_insert_dom_sf"/>
</dbReference>
<keyword evidence="3" id="KW-1185">Reference proteome</keyword>
<reference evidence="2 3" key="1">
    <citation type="submission" date="2020-06" db="EMBL/GenBank/DDBJ databases">
        <authorList>
            <person name="Qiu C."/>
            <person name="Liu Z."/>
        </authorList>
    </citation>
    <scope>NUCLEOTIDE SEQUENCE [LARGE SCALE GENOMIC DNA]</scope>
    <source>
        <strain evidence="2 3">EM 1</strain>
    </source>
</reference>
<dbReference type="InterPro" id="IPR005302">
    <property type="entry name" value="MoCF_Sase_C"/>
</dbReference>
<name>A0A850QG36_9BURK</name>